<evidence type="ECO:0000313" key="3">
    <source>
        <dbReference type="Proteomes" id="UP000299102"/>
    </source>
</evidence>
<dbReference type="Proteomes" id="UP000299102">
    <property type="component" value="Unassembled WGS sequence"/>
</dbReference>
<gene>
    <name evidence="2" type="ORF">EVAR_15001_1</name>
</gene>
<keyword evidence="3" id="KW-1185">Reference proteome</keyword>
<feature type="transmembrane region" description="Helical" evidence="1">
    <location>
        <begin position="251"/>
        <end position="269"/>
    </location>
</feature>
<evidence type="ECO:0000313" key="2">
    <source>
        <dbReference type="EMBL" id="GBP59000.1"/>
    </source>
</evidence>
<sequence>MADVLPPYALCRSFCHHHQLYDWRSTTVRSMQIFLPSSPSLWLAFYHRTLYADLSAIITIFMAGILPPYALCGSFCHHHHLYGWHSTTVRSMQIFLPSSPSLWLAFYHRTLYADLSAIITNFMTGVLPPYALCRSFCHHHHLYGWHSTTVRSMQIFLPSSPSLWLAFYYRMLYADFSAIITIFMAGVLPPYALCRSFCHHHHLYGWHSTTPYALWIFLPSSPSLWLAFYHRTLYVDFSASPSLWLTFYHRTLHADLSAIITIFMAGIYHRMLYADLSIITIFMAGVLPPCFMWIFLPSSPSLWLTFYHRTLYADLSAIITIFIAGILPPYAFMRIFLPSSPFYG</sequence>
<keyword evidence="1" id="KW-0472">Membrane</keyword>
<feature type="transmembrane region" description="Helical" evidence="1">
    <location>
        <begin position="50"/>
        <end position="71"/>
    </location>
</feature>
<feature type="transmembrane region" description="Helical" evidence="1">
    <location>
        <begin position="315"/>
        <end position="337"/>
    </location>
</feature>
<keyword evidence="1" id="KW-0812">Transmembrane</keyword>
<name>A0A4C1X7H7_EUMVA</name>
<protein>
    <submittedName>
        <fullName evidence="2">Uncharacterized protein</fullName>
    </submittedName>
</protein>
<dbReference type="AlphaFoldDB" id="A0A4C1X7H7"/>
<evidence type="ECO:0000256" key="1">
    <source>
        <dbReference type="SAM" id="Phobius"/>
    </source>
</evidence>
<organism evidence="2 3">
    <name type="scientific">Eumeta variegata</name>
    <name type="common">Bagworm moth</name>
    <name type="synonym">Eumeta japonica</name>
    <dbReference type="NCBI Taxonomy" id="151549"/>
    <lineage>
        <taxon>Eukaryota</taxon>
        <taxon>Metazoa</taxon>
        <taxon>Ecdysozoa</taxon>
        <taxon>Arthropoda</taxon>
        <taxon>Hexapoda</taxon>
        <taxon>Insecta</taxon>
        <taxon>Pterygota</taxon>
        <taxon>Neoptera</taxon>
        <taxon>Endopterygota</taxon>
        <taxon>Lepidoptera</taxon>
        <taxon>Glossata</taxon>
        <taxon>Ditrysia</taxon>
        <taxon>Tineoidea</taxon>
        <taxon>Psychidae</taxon>
        <taxon>Oiketicinae</taxon>
        <taxon>Eumeta</taxon>
    </lineage>
</organism>
<proteinExistence type="predicted"/>
<reference evidence="2 3" key="1">
    <citation type="journal article" date="2019" name="Commun. Biol.">
        <title>The bagworm genome reveals a unique fibroin gene that provides high tensile strength.</title>
        <authorList>
            <person name="Kono N."/>
            <person name="Nakamura H."/>
            <person name="Ohtoshi R."/>
            <person name="Tomita M."/>
            <person name="Numata K."/>
            <person name="Arakawa K."/>
        </authorList>
    </citation>
    <scope>NUCLEOTIDE SEQUENCE [LARGE SCALE GENOMIC DNA]</scope>
</reference>
<feature type="transmembrane region" description="Helical" evidence="1">
    <location>
        <begin position="212"/>
        <end position="231"/>
    </location>
</feature>
<comment type="caution">
    <text evidence="2">The sequence shown here is derived from an EMBL/GenBank/DDBJ whole genome shotgun (WGS) entry which is preliminary data.</text>
</comment>
<accession>A0A4C1X7H7</accession>
<dbReference type="EMBL" id="BGZK01000750">
    <property type="protein sequence ID" value="GBP59000.1"/>
    <property type="molecule type" value="Genomic_DNA"/>
</dbReference>
<keyword evidence="1" id="KW-1133">Transmembrane helix</keyword>
<feature type="transmembrane region" description="Helical" evidence="1">
    <location>
        <begin position="276"/>
        <end position="295"/>
    </location>
</feature>
<feature type="transmembrane region" description="Helical" evidence="1">
    <location>
        <begin position="167"/>
        <end position="191"/>
    </location>
</feature>